<organism evidence="1 2">
    <name type="scientific">Lysobacter daejeonensis GH1-9</name>
    <dbReference type="NCBI Taxonomy" id="1385517"/>
    <lineage>
        <taxon>Bacteria</taxon>
        <taxon>Pseudomonadati</taxon>
        <taxon>Pseudomonadota</taxon>
        <taxon>Gammaproteobacteria</taxon>
        <taxon>Lysobacterales</taxon>
        <taxon>Lysobacteraceae</taxon>
        <taxon>Aerolutibacter</taxon>
    </lineage>
</organism>
<dbReference type="STRING" id="1385517.N800_02550"/>
<evidence type="ECO:0000313" key="2">
    <source>
        <dbReference type="Proteomes" id="UP000029998"/>
    </source>
</evidence>
<dbReference type="Proteomes" id="UP000029998">
    <property type="component" value="Unassembled WGS sequence"/>
</dbReference>
<sequence length="79" mass="8949">MQRYQLDLTLRRAEGALTRVLGTAERRGFRPVSVDGETQSDGDRWHLRLAVEGDRSADSLQSQLEKLYDCLAVEVSPCR</sequence>
<gene>
    <name evidence="1" type="ORF">N800_02550</name>
</gene>
<dbReference type="AlphaFoldDB" id="A0A0A0EV07"/>
<protein>
    <submittedName>
        <fullName evidence="1">Acetolactate synthase</fullName>
    </submittedName>
</protein>
<dbReference type="InterPro" id="IPR045865">
    <property type="entry name" value="ACT-like_dom_sf"/>
</dbReference>
<accession>A0A0A0EV07</accession>
<dbReference type="RefSeq" id="WP_036136630.1">
    <property type="nucleotide sequence ID" value="NZ_AVPU01000010.1"/>
</dbReference>
<name>A0A0A0EV07_9GAMM</name>
<dbReference type="eggNOG" id="COG3978">
    <property type="taxonomic scope" value="Bacteria"/>
</dbReference>
<keyword evidence="2" id="KW-1185">Reference proteome</keyword>
<dbReference type="Gene3D" id="3.30.70.260">
    <property type="match status" value="1"/>
</dbReference>
<proteinExistence type="predicted"/>
<reference evidence="1 2" key="1">
    <citation type="submission" date="2013-08" db="EMBL/GenBank/DDBJ databases">
        <title>Genome sequencing of Lysobacter.</title>
        <authorList>
            <person name="Zhang S."/>
            <person name="Wang G."/>
        </authorList>
    </citation>
    <scope>NUCLEOTIDE SEQUENCE [LARGE SCALE GENOMIC DNA]</scope>
    <source>
        <strain evidence="1 2">GH1-9</strain>
    </source>
</reference>
<evidence type="ECO:0000313" key="1">
    <source>
        <dbReference type="EMBL" id="KGM54766.1"/>
    </source>
</evidence>
<dbReference type="SUPFAM" id="SSF55021">
    <property type="entry name" value="ACT-like"/>
    <property type="match status" value="1"/>
</dbReference>
<dbReference type="Pfam" id="PF13710">
    <property type="entry name" value="ACT_5"/>
    <property type="match status" value="1"/>
</dbReference>
<dbReference type="OrthoDB" id="6198158at2"/>
<dbReference type="EMBL" id="AVPU01000010">
    <property type="protein sequence ID" value="KGM54766.1"/>
    <property type="molecule type" value="Genomic_DNA"/>
</dbReference>
<comment type="caution">
    <text evidence="1">The sequence shown here is derived from an EMBL/GenBank/DDBJ whole genome shotgun (WGS) entry which is preliminary data.</text>
</comment>